<dbReference type="AlphaFoldDB" id="L7VW35"/>
<organism evidence="3">
    <name type="scientific">uncultured bacterium A1Q1_fos_517</name>
    <dbReference type="NCBI Taxonomy" id="1256582"/>
    <lineage>
        <taxon>Bacteria</taxon>
        <taxon>environmental samples</taxon>
    </lineage>
</organism>
<accession>L7VW35</accession>
<evidence type="ECO:0000313" key="3">
    <source>
        <dbReference type="EMBL" id="AGC71556.1"/>
    </source>
</evidence>
<dbReference type="SUPFAM" id="SSF143120">
    <property type="entry name" value="YefM-like"/>
    <property type="match status" value="1"/>
</dbReference>
<dbReference type="Pfam" id="PF02604">
    <property type="entry name" value="PhdYeFM_antitox"/>
    <property type="match status" value="1"/>
</dbReference>
<reference evidence="3" key="1">
    <citation type="submission" date="2012-09" db="EMBL/GenBank/DDBJ databases">
        <title>Metagenomic Characterization of a Microbial Community in Wastewater Detects High Levels of Antibiotic Resistance.</title>
        <authorList>
            <person name="Abrams M."/>
            <person name="Caldwell A."/>
            <person name="Vandaei E."/>
            <person name="Lee W."/>
            <person name="Perrott J."/>
            <person name="Khan S.Y."/>
            <person name="Ta J."/>
            <person name="Romero D."/>
            <person name="Nguyen V."/>
            <person name="Pourmand N."/>
            <person name="Ouverney C.C."/>
        </authorList>
    </citation>
    <scope>NUCLEOTIDE SEQUENCE</scope>
</reference>
<dbReference type="InterPro" id="IPR006442">
    <property type="entry name" value="Antitoxin_Phd/YefM"/>
</dbReference>
<evidence type="ECO:0000256" key="2">
    <source>
        <dbReference type="RuleBase" id="RU362080"/>
    </source>
</evidence>
<dbReference type="PANTHER" id="PTHR35377:SF4">
    <property type="entry name" value="PREVENT-HOST-DEATH FAMILY PROTEIN"/>
    <property type="match status" value="1"/>
</dbReference>
<dbReference type="InterPro" id="IPR036165">
    <property type="entry name" value="YefM-like_sf"/>
</dbReference>
<comment type="similarity">
    <text evidence="1 2">Belongs to the phD/YefM antitoxin family.</text>
</comment>
<dbReference type="EMBL" id="JX649876">
    <property type="protein sequence ID" value="AGC71556.1"/>
    <property type="molecule type" value="Genomic_DNA"/>
</dbReference>
<protein>
    <recommendedName>
        <fullName evidence="2">Antitoxin</fullName>
    </recommendedName>
</protein>
<name>L7VW35_9BACT</name>
<proteinExistence type="inferred from homology"/>
<sequence length="79" mass="8310">MVTVNIHEAKTQLSKLVEQVVQGETLVIARAGKPLVKITALAAPKAPRRLGFLAGEIAVPDDFDRMGEAEIAALFGVGA</sequence>
<dbReference type="NCBIfam" id="TIGR01552">
    <property type="entry name" value="phd_fam"/>
    <property type="match status" value="1"/>
</dbReference>
<dbReference type="InterPro" id="IPR051416">
    <property type="entry name" value="phD-YefM_TA_antitoxins"/>
</dbReference>
<evidence type="ECO:0000256" key="1">
    <source>
        <dbReference type="ARBA" id="ARBA00009981"/>
    </source>
</evidence>
<dbReference type="PANTHER" id="PTHR35377">
    <property type="entry name" value="ANTITOXIN VAPB49-RELATED-RELATED"/>
    <property type="match status" value="1"/>
</dbReference>
<dbReference type="Gene3D" id="3.40.1620.10">
    <property type="entry name" value="YefM-like domain"/>
    <property type="match status" value="1"/>
</dbReference>
<comment type="function">
    <text evidence="2">Antitoxin component of a type II toxin-antitoxin (TA) system.</text>
</comment>